<keyword evidence="15" id="KW-0496">Mitochondrion</keyword>
<comment type="similarity">
    <text evidence="3">Belongs to the ATPase A chain family.</text>
</comment>
<feature type="transmembrane region" description="Helical" evidence="14">
    <location>
        <begin position="68"/>
        <end position="90"/>
    </location>
</feature>
<dbReference type="CDD" id="cd00310">
    <property type="entry name" value="ATP-synt_Fo_a_6"/>
    <property type="match status" value="1"/>
</dbReference>
<dbReference type="InterPro" id="IPR023011">
    <property type="entry name" value="ATP_synth_F0_asu_AS"/>
</dbReference>
<evidence type="ECO:0000256" key="9">
    <source>
        <dbReference type="ARBA" id="ARBA00022989"/>
    </source>
</evidence>
<evidence type="ECO:0000256" key="6">
    <source>
        <dbReference type="ARBA" id="ARBA00022547"/>
    </source>
</evidence>
<accession>A0A8A9Y8C7</accession>
<keyword evidence="7 14" id="KW-0812">Transmembrane</keyword>
<dbReference type="Pfam" id="PF00119">
    <property type="entry name" value="ATP-synt_A"/>
    <property type="match status" value="1"/>
</dbReference>
<reference evidence="15" key="1">
    <citation type="journal article" name="Insects">
        <title>Tracking the Distribution and Burst of Nuclear Mitochondrial DNA Sequences (NUMTs) in Fig Wasp Genomes.</title>
        <authorList>
            <person name="Wang J.X."/>
            <person name="Liu J."/>
            <person name="Miao Y.H."/>
            <person name="Huang D.W."/>
            <person name="Xiao J.H."/>
        </authorList>
    </citation>
    <scope>NUCLEOTIDE SEQUENCE</scope>
</reference>
<keyword evidence="6" id="KW-0138">CF(0)</keyword>
<dbReference type="PANTHER" id="PTHR11410:SF0">
    <property type="entry name" value="ATP SYNTHASE SUBUNIT A"/>
    <property type="match status" value="1"/>
</dbReference>
<dbReference type="SUPFAM" id="SSF81336">
    <property type="entry name" value="F1F0 ATP synthase subunit A"/>
    <property type="match status" value="1"/>
</dbReference>
<dbReference type="AlphaFoldDB" id="A0A8A9Y8C7"/>
<protein>
    <recommendedName>
        <fullName evidence="13">ATP synthase subunit a</fullName>
    </recommendedName>
</protein>
<dbReference type="PANTHER" id="PTHR11410">
    <property type="entry name" value="ATP SYNTHASE SUBUNIT A"/>
    <property type="match status" value="1"/>
</dbReference>
<dbReference type="GO" id="GO:0046933">
    <property type="term" value="F:proton-transporting ATP synthase activity, rotational mechanism"/>
    <property type="evidence" value="ECO:0007669"/>
    <property type="project" value="TreeGrafter"/>
</dbReference>
<keyword evidence="9 14" id="KW-1133">Transmembrane helix</keyword>
<evidence type="ECO:0000256" key="7">
    <source>
        <dbReference type="ARBA" id="ARBA00022692"/>
    </source>
</evidence>
<evidence type="ECO:0000256" key="2">
    <source>
        <dbReference type="ARBA" id="ARBA00004141"/>
    </source>
</evidence>
<comment type="function">
    <text evidence="1">Mitochondrial membrane ATP synthase (F(1)F(0) ATP synthase or Complex V) produces ATP from ADP in the presence of a proton gradient across the membrane which is generated by electron transport complexes of the respiratory chain. F-type ATPases consist of two structural domains, F(1) - containing the extramembraneous catalytic core and F(0) - containing the membrane proton channel, linked together by a central stalk and a peripheral stalk. During catalysis, ATP synthesis in the catalytic domain of F(1) is coupled via a rotary mechanism of the central stalk subunits to proton translocation. Key component of the proton channel; it may play a direct role in the translocation of protons across the membrane.</text>
</comment>
<gene>
    <name evidence="15" type="primary">ATP6</name>
</gene>
<evidence type="ECO:0000256" key="3">
    <source>
        <dbReference type="ARBA" id="ARBA00006810"/>
    </source>
</evidence>
<dbReference type="PROSITE" id="PS00449">
    <property type="entry name" value="ATPASE_A"/>
    <property type="match status" value="1"/>
</dbReference>
<evidence type="ECO:0000256" key="13">
    <source>
        <dbReference type="RuleBase" id="RU004450"/>
    </source>
</evidence>
<geneLocation type="mitochondrion" evidence="15"/>
<evidence type="ECO:0000256" key="4">
    <source>
        <dbReference type="ARBA" id="ARBA00011648"/>
    </source>
</evidence>
<evidence type="ECO:0000313" key="15">
    <source>
        <dbReference type="EMBL" id="QTT79707.1"/>
    </source>
</evidence>
<feature type="transmembrane region" description="Helical" evidence="14">
    <location>
        <begin position="155"/>
        <end position="176"/>
    </location>
</feature>
<dbReference type="InterPro" id="IPR000568">
    <property type="entry name" value="ATP_synth_F0_asu"/>
</dbReference>
<comment type="subcellular location">
    <subcellularLocation>
        <location evidence="2">Membrane</location>
        <topology evidence="2">Multi-pass membrane protein</topology>
    </subcellularLocation>
    <subcellularLocation>
        <location evidence="13">Mitochondrion inner membrane</location>
        <topology evidence="13">Multi-pass membrane protein</topology>
    </subcellularLocation>
</comment>
<keyword evidence="11 14" id="KW-0472">Membrane</keyword>
<dbReference type="EMBL" id="MT947604">
    <property type="protein sequence ID" value="QTT79707.1"/>
    <property type="molecule type" value="Genomic_DNA"/>
</dbReference>
<proteinExistence type="inferred from homology"/>
<dbReference type="NCBIfam" id="TIGR01131">
    <property type="entry name" value="ATP_synt_6_or_A"/>
    <property type="match status" value="1"/>
</dbReference>
<name>A0A8A9Y8C7_9HYME</name>
<dbReference type="GO" id="GO:0005743">
    <property type="term" value="C:mitochondrial inner membrane"/>
    <property type="evidence" value="ECO:0007669"/>
    <property type="project" value="UniProtKB-SubCell"/>
</dbReference>
<evidence type="ECO:0000256" key="5">
    <source>
        <dbReference type="ARBA" id="ARBA00022448"/>
    </source>
</evidence>
<keyword evidence="8" id="KW-0375">Hydrogen ion transport</keyword>
<dbReference type="Gene3D" id="1.20.120.220">
    <property type="entry name" value="ATP synthase, F0 complex, subunit A"/>
    <property type="match status" value="1"/>
</dbReference>
<feature type="transmembrane region" description="Helical" evidence="14">
    <location>
        <begin position="123"/>
        <end position="143"/>
    </location>
</feature>
<evidence type="ECO:0000256" key="12">
    <source>
        <dbReference type="ARBA" id="ARBA00023310"/>
    </source>
</evidence>
<evidence type="ECO:0000256" key="11">
    <source>
        <dbReference type="ARBA" id="ARBA00023136"/>
    </source>
</evidence>
<comment type="subunit">
    <text evidence="4">F-type ATPases have 2 components, CF(1) - the catalytic core - and CF(0) - the membrane proton channel. CF(1) has five subunits: alpha(3), beta(3), gamma(1), delta(1), epsilon(1). CF(0) has three main subunits: a, b and c.</text>
</comment>
<keyword evidence="5" id="KW-0813">Transport</keyword>
<evidence type="ECO:0000256" key="14">
    <source>
        <dbReference type="SAM" id="Phobius"/>
    </source>
</evidence>
<evidence type="ECO:0000256" key="8">
    <source>
        <dbReference type="ARBA" id="ARBA00022781"/>
    </source>
</evidence>
<evidence type="ECO:0000256" key="10">
    <source>
        <dbReference type="ARBA" id="ARBA00023065"/>
    </source>
</evidence>
<feature type="transmembrane region" description="Helical" evidence="14">
    <location>
        <begin position="17"/>
        <end position="36"/>
    </location>
</feature>
<feature type="transmembrane region" description="Helical" evidence="14">
    <location>
        <begin position="97"/>
        <end position="117"/>
    </location>
</feature>
<dbReference type="InterPro" id="IPR035908">
    <property type="entry name" value="F0_ATP_A_sf"/>
</dbReference>
<dbReference type="InterPro" id="IPR045083">
    <property type="entry name" value="ATP_synth_F0_asu_bact/mt"/>
</dbReference>
<dbReference type="GO" id="GO:0045259">
    <property type="term" value="C:proton-transporting ATP synthase complex"/>
    <property type="evidence" value="ECO:0007669"/>
    <property type="project" value="UniProtKB-KW"/>
</dbReference>
<organism evidence="15">
    <name type="scientific">Platyscapa corneri</name>
    <dbReference type="NCBI Taxonomy" id="130029"/>
    <lineage>
        <taxon>Eukaryota</taxon>
        <taxon>Metazoa</taxon>
        <taxon>Ecdysozoa</taxon>
        <taxon>Arthropoda</taxon>
        <taxon>Hexapoda</taxon>
        <taxon>Insecta</taxon>
        <taxon>Pterygota</taxon>
        <taxon>Neoptera</taxon>
        <taxon>Endopterygota</taxon>
        <taxon>Hymenoptera</taxon>
        <taxon>Apocrita</taxon>
        <taxon>Proctotrupomorpha</taxon>
        <taxon>Chalcidoidea</taxon>
        <taxon>Agaonidae</taxon>
        <taxon>Agaoninae</taxon>
        <taxon>Platyscapa</taxon>
    </lineage>
</organism>
<feature type="transmembrane region" description="Helical" evidence="14">
    <location>
        <begin position="182"/>
        <end position="215"/>
    </location>
</feature>
<evidence type="ECO:0000256" key="1">
    <source>
        <dbReference type="ARBA" id="ARBA00002070"/>
    </source>
</evidence>
<keyword evidence="10" id="KW-0406">Ion transport</keyword>
<keyword evidence="12" id="KW-0066">ATP synthesis</keyword>
<sequence>MNLFTVFDPSSSMSFSLNWFSSMFVLLFLPSMYWLIPSRWNFFMIYFCQLLMNEFNMVLSIRKNLMNMLMFISMFMMIFLNNFLGLFSYIFTSSSHLTFSLTLSLTMWLSFMLFGWITNTNHMFAHLIPSGTPMGLMSFMVLIETMSNFMRFGSLAVRLSANLIAGHLLMILLSSLSSGGTLISFFVVFSQIFLIMFEMGVSLIQAYVFTLLLILYSIEV</sequence>
<dbReference type="PRINTS" id="PR00123">
    <property type="entry name" value="ATPASEA"/>
</dbReference>